<gene>
    <name evidence="1" type="ORF">COW88_00645</name>
</gene>
<dbReference type="PANTHER" id="PTHR30289:SF1">
    <property type="entry name" value="PEBP (PHOSPHATIDYLETHANOLAMINE-BINDING PROTEIN) FAMILY PROTEIN"/>
    <property type="match status" value="1"/>
</dbReference>
<dbReference type="InterPro" id="IPR008914">
    <property type="entry name" value="PEBP"/>
</dbReference>
<dbReference type="PANTHER" id="PTHR30289">
    <property type="entry name" value="UNCHARACTERIZED PROTEIN YBCL-RELATED"/>
    <property type="match status" value="1"/>
</dbReference>
<sequence length="149" mass="16246">MKISSSSFGEKEIIQPLYTCDGTDTVPPLSFSEVPAGTESFAIIVDDPDATGGRTFTHWIIWNIPADTREIKEGEVPSGAVQGMTDFGKVGYGGPCPPKGNAPHRYFFKLYALNSELSISEGAPMIELLRAMEGHILEQAEFFALYGRL</sequence>
<dbReference type="Proteomes" id="UP000230638">
    <property type="component" value="Unassembled WGS sequence"/>
</dbReference>
<dbReference type="SUPFAM" id="SSF49777">
    <property type="entry name" value="PEBP-like"/>
    <property type="match status" value="1"/>
</dbReference>
<proteinExistence type="predicted"/>
<comment type="caution">
    <text evidence="1">The sequence shown here is derived from an EMBL/GenBank/DDBJ whole genome shotgun (WGS) entry which is preliminary data.</text>
</comment>
<reference evidence="1 2" key="1">
    <citation type="submission" date="2017-09" db="EMBL/GenBank/DDBJ databases">
        <title>Depth-based differentiation of microbial function through sediment-hosted aquifers and enrichment of novel symbionts in the deep terrestrial subsurface.</title>
        <authorList>
            <person name="Probst A.J."/>
            <person name="Ladd B."/>
            <person name="Jarett J.K."/>
            <person name="Geller-Mcgrath D.E."/>
            <person name="Sieber C.M."/>
            <person name="Emerson J.B."/>
            <person name="Anantharaman K."/>
            <person name="Thomas B.C."/>
            <person name="Malmstrom R."/>
            <person name="Stieglmeier M."/>
            <person name="Klingl A."/>
            <person name="Woyke T."/>
            <person name="Ryan C.M."/>
            <person name="Banfield J.F."/>
        </authorList>
    </citation>
    <scope>NUCLEOTIDE SEQUENCE [LARGE SCALE GENOMIC DNA]</scope>
    <source>
        <strain evidence="1">CG22_combo_CG10-13_8_21_14_all_47_15</strain>
    </source>
</reference>
<evidence type="ECO:0000313" key="1">
    <source>
        <dbReference type="EMBL" id="PIP73860.1"/>
    </source>
</evidence>
<dbReference type="CDD" id="cd00865">
    <property type="entry name" value="PEBP_bact_arch"/>
    <property type="match status" value="1"/>
</dbReference>
<dbReference type="Gene3D" id="3.90.280.10">
    <property type="entry name" value="PEBP-like"/>
    <property type="match status" value="1"/>
</dbReference>
<protein>
    <submittedName>
        <fullName evidence="1">YbhB/YbcL family Raf kinase inhibitor-like protein</fullName>
    </submittedName>
</protein>
<accession>A0A2H0CWU2</accession>
<organism evidence="1 2">
    <name type="scientific">Candidatus Lloydbacteria bacterium CG22_combo_CG10-13_8_21_14_all_47_15</name>
    <dbReference type="NCBI Taxonomy" id="1974635"/>
    <lineage>
        <taxon>Bacteria</taxon>
        <taxon>Candidatus Lloydiibacteriota</taxon>
    </lineage>
</organism>
<name>A0A2H0CWU2_9BACT</name>
<dbReference type="Pfam" id="PF01161">
    <property type="entry name" value="PBP"/>
    <property type="match status" value="1"/>
</dbReference>
<dbReference type="InterPro" id="IPR036610">
    <property type="entry name" value="PEBP-like_sf"/>
</dbReference>
<dbReference type="NCBIfam" id="TIGR00481">
    <property type="entry name" value="YbhB/YbcL family Raf kinase inhibitor-like protein"/>
    <property type="match status" value="1"/>
</dbReference>
<dbReference type="InterPro" id="IPR005247">
    <property type="entry name" value="YbhB_YbcL/LppC-like"/>
</dbReference>
<dbReference type="AlphaFoldDB" id="A0A2H0CWU2"/>
<evidence type="ECO:0000313" key="2">
    <source>
        <dbReference type="Proteomes" id="UP000230638"/>
    </source>
</evidence>
<dbReference type="EMBL" id="PCTL01000004">
    <property type="protein sequence ID" value="PIP73860.1"/>
    <property type="molecule type" value="Genomic_DNA"/>
</dbReference>